<sequence length="87" mass="9809">MHLKKDPTFSVGYIARLLRRLTSRNDILSLSAKVLTKINNGPGSPLLSGITVAGQREESHLHFLCLFGYLNLTTKPPRLKEHQEKLK</sequence>
<evidence type="ECO:0000313" key="1">
    <source>
        <dbReference type="EMBL" id="PIV63717.1"/>
    </source>
</evidence>
<dbReference type="Proteomes" id="UP000228886">
    <property type="component" value="Unassembled WGS sequence"/>
</dbReference>
<accession>A0A2M7E7J3</accession>
<dbReference type="AlphaFoldDB" id="A0A2M7E7J3"/>
<organism evidence="1 2">
    <name type="scientific">bacterium (Candidatus Ratteibacteria) CG01_land_8_20_14_3_00_40_19</name>
    <dbReference type="NCBI Taxonomy" id="2014290"/>
    <lineage>
        <taxon>Bacteria</taxon>
        <taxon>Candidatus Ratteibacteria</taxon>
    </lineage>
</organism>
<name>A0A2M7E7J3_9BACT</name>
<dbReference type="EMBL" id="PETL01000283">
    <property type="protein sequence ID" value="PIV63717.1"/>
    <property type="molecule type" value="Genomic_DNA"/>
</dbReference>
<proteinExistence type="predicted"/>
<gene>
    <name evidence="1" type="ORF">COS11_05950</name>
</gene>
<evidence type="ECO:0000313" key="2">
    <source>
        <dbReference type="Proteomes" id="UP000228886"/>
    </source>
</evidence>
<protein>
    <submittedName>
        <fullName evidence="1">Uncharacterized protein</fullName>
    </submittedName>
</protein>
<comment type="caution">
    <text evidence="1">The sequence shown here is derived from an EMBL/GenBank/DDBJ whole genome shotgun (WGS) entry which is preliminary data.</text>
</comment>
<reference evidence="2" key="1">
    <citation type="submission" date="2017-09" db="EMBL/GenBank/DDBJ databases">
        <title>Depth-based differentiation of microbial function through sediment-hosted aquifers and enrichment of novel symbionts in the deep terrestrial subsurface.</title>
        <authorList>
            <person name="Probst A.J."/>
            <person name="Ladd B."/>
            <person name="Jarett J.K."/>
            <person name="Geller-Mcgrath D.E."/>
            <person name="Sieber C.M.K."/>
            <person name="Emerson J.B."/>
            <person name="Anantharaman K."/>
            <person name="Thomas B.C."/>
            <person name="Malmstrom R."/>
            <person name="Stieglmeier M."/>
            <person name="Klingl A."/>
            <person name="Woyke T."/>
            <person name="Ryan C.M."/>
            <person name="Banfield J.F."/>
        </authorList>
    </citation>
    <scope>NUCLEOTIDE SEQUENCE [LARGE SCALE GENOMIC DNA]</scope>
</reference>